<name>A0A059D2J6_EUCGR</name>
<sequence length="70" mass="8372">MKLWEPFFFFYPFTCERDIPPNSIYTLPTGSDIACGCNLSKLYSFTFFFFFEKIEVAIPYLLSRMCNHKF</sequence>
<dbReference type="EMBL" id="KK198754">
    <property type="protein sequence ID" value="KCW84656.1"/>
    <property type="molecule type" value="Genomic_DNA"/>
</dbReference>
<organism evidence="1">
    <name type="scientific">Eucalyptus grandis</name>
    <name type="common">Flooded gum</name>
    <dbReference type="NCBI Taxonomy" id="71139"/>
    <lineage>
        <taxon>Eukaryota</taxon>
        <taxon>Viridiplantae</taxon>
        <taxon>Streptophyta</taxon>
        <taxon>Embryophyta</taxon>
        <taxon>Tracheophyta</taxon>
        <taxon>Spermatophyta</taxon>
        <taxon>Magnoliopsida</taxon>
        <taxon>eudicotyledons</taxon>
        <taxon>Gunneridae</taxon>
        <taxon>Pentapetalae</taxon>
        <taxon>rosids</taxon>
        <taxon>malvids</taxon>
        <taxon>Myrtales</taxon>
        <taxon>Myrtaceae</taxon>
        <taxon>Myrtoideae</taxon>
        <taxon>Eucalypteae</taxon>
        <taxon>Eucalyptus</taxon>
    </lineage>
</organism>
<reference evidence="1" key="1">
    <citation type="submission" date="2013-07" db="EMBL/GenBank/DDBJ databases">
        <title>The genome of Eucalyptus grandis.</title>
        <authorList>
            <person name="Schmutz J."/>
            <person name="Hayes R."/>
            <person name="Myburg A."/>
            <person name="Tuskan G."/>
            <person name="Grattapaglia D."/>
            <person name="Rokhsar D.S."/>
        </authorList>
    </citation>
    <scope>NUCLEOTIDE SEQUENCE</scope>
    <source>
        <tissue evidence="1">Leaf extractions</tissue>
    </source>
</reference>
<proteinExistence type="predicted"/>
<dbReference type="AlphaFoldDB" id="A0A059D2J6"/>
<gene>
    <name evidence="1" type="ORF">EUGRSUZ_B01480</name>
</gene>
<evidence type="ECO:0000313" key="1">
    <source>
        <dbReference type="EMBL" id="KCW84656.1"/>
    </source>
</evidence>
<accession>A0A059D2J6</accession>
<dbReference type="Gramene" id="KCW84656">
    <property type="protein sequence ID" value="KCW84656"/>
    <property type="gene ID" value="EUGRSUZ_B01480"/>
</dbReference>
<protein>
    <submittedName>
        <fullName evidence="1">Uncharacterized protein</fullName>
    </submittedName>
</protein>
<dbReference type="InParanoid" id="A0A059D2J6"/>